<keyword evidence="3" id="KW-0456">Lyase</keyword>
<keyword evidence="1" id="KW-0175">Coiled coil</keyword>
<sequence>MNKKFLSVILFSALMVGTAGTFTSCKDYDDDIESLDNRVSAVEKLVSDLQAKIDAGSVITGVDKTEDGIVIKLSNGESYPIKNGTNAPVWSIVKDANGDYWWAKDNVQTEFPARGEKGEPGNGSAGQDAKTIYYYPGTEETGKLHGQAEAGYWVKVTEEKGKDPLYEVQTTKWLPEGTLSAVWNTEDQTLTLGNMKDENGKLVEKTISLSTKLRSLVFIPDLYEDGVEATKYPYVPGQYVDAKKNTAAISGDKDAYNAKYTILKDNKISWEVPAKPVNYWLNPIATVNYHLNPLNAKINDVTWKFLGATPEYTTTKAATPAVVIPNFLNAEKIDGQLAVNYQLSKTDLEKNNLSYPGKNEEAPNYISIAAIEGTLANEEGTVTSDYAAIMPVVQNLKGIAYNNYTTKVESCKEELYKTAEDAIKNLATIPVLYNGGAIELNDYLNIHYIEKYLESPEGTETHKVLKYADAVSKYGLKFQYEPVHYTSGKSKTEENAYSKLTEDGTFTPCYVNDKGETVEIAKGNTDATGRSAVGRRPIVLVKLVDTNNNNAVVLAGYIRLEISAQIGFKAIVIDKSEPQQPYLCNGFEQGITWADMSGKVLEELNLTKDEFTRGFGFTTGKTYISDGKGGLKEVVNNIYGSLAENEEDDATSTNPILTWTATKTQMDKVIADYKDRTLTLYAKYQSKSDVNYSVYIGIKVTVAEMPTTSGYGNKRDAYWYPKETALADRDTVRTNVPAPATSGDVMAYNKNLEDYFYHMVKENGKDVEKAGIEFFASDASKAVYEEIWGDLGIKYKYTFSAKNKDVTIGDKKLFINADGTQLLWGAKEAEAKLIATIEGTTIKYNKADAEAKEFLNLFGHNELKPNQQFAIIEVSATYGDCNLKLAPAYNFNARFLRPLDIESNDKAEFQDAEANGSSVLLGNLFKANDWRDKAVIVYNSENKKYEAAKENNVNLYKYYGIKQIVLDLDNATCDVNNVGTQMPINKEVIKLTTLTKAEDGTPIEENKIDVTDINKLNEVVLNYQNNLGNTQDFTIMVPVKVTYAWGEVEAAVAIAVKGTIANR</sequence>
<gene>
    <name evidence="3" type="ORF">POZ10_15450</name>
</gene>
<comment type="caution">
    <text evidence="3">The sequence shown here is derived from an EMBL/GenBank/DDBJ whole genome shotgun (WGS) entry which is preliminary data.</text>
</comment>
<reference evidence="3" key="1">
    <citation type="submission" date="2022-10" db="EMBL/GenBank/DDBJ databases">
        <title>Human gut microbiome strain richness.</title>
        <authorList>
            <person name="Chen-Liaw A."/>
        </authorList>
    </citation>
    <scope>NUCLEOTIDE SEQUENCE</scope>
    <source>
        <strain evidence="3">1001713st1_F9_1001713B170221_170320</strain>
    </source>
</reference>
<accession>A0AAW6H4V8</accession>
<organism evidence="3 4">
    <name type="scientific">Bacteroides uniformis</name>
    <dbReference type="NCBI Taxonomy" id="820"/>
    <lineage>
        <taxon>Bacteria</taxon>
        <taxon>Pseudomonadati</taxon>
        <taxon>Bacteroidota</taxon>
        <taxon>Bacteroidia</taxon>
        <taxon>Bacteroidales</taxon>
        <taxon>Bacteroidaceae</taxon>
        <taxon>Bacteroides</taxon>
    </lineage>
</organism>
<evidence type="ECO:0000256" key="2">
    <source>
        <dbReference type="SAM" id="SignalP"/>
    </source>
</evidence>
<feature type="coiled-coil region" evidence="1">
    <location>
        <begin position="25"/>
        <end position="52"/>
    </location>
</feature>
<dbReference type="RefSeq" id="WP_229076103.1">
    <property type="nucleotide sequence ID" value="NZ_DAWDOB010000001.1"/>
</dbReference>
<evidence type="ECO:0000313" key="3">
    <source>
        <dbReference type="EMBL" id="MDC1902010.1"/>
    </source>
</evidence>
<name>A0AAW6H4V8_BACUN</name>
<feature type="signal peptide" evidence="2">
    <location>
        <begin position="1"/>
        <end position="21"/>
    </location>
</feature>
<feature type="chain" id="PRO_5043543463" evidence="2">
    <location>
        <begin position="22"/>
        <end position="1063"/>
    </location>
</feature>
<dbReference type="Proteomes" id="UP001222603">
    <property type="component" value="Unassembled WGS sequence"/>
</dbReference>
<protein>
    <submittedName>
        <fullName evidence="3">PL29 family lyase N-terminal domain-containing protein</fullName>
    </submittedName>
</protein>
<evidence type="ECO:0000256" key="1">
    <source>
        <dbReference type="SAM" id="Coils"/>
    </source>
</evidence>
<keyword evidence="2" id="KW-0732">Signal</keyword>
<dbReference type="PROSITE" id="PS51257">
    <property type="entry name" value="PROKAR_LIPOPROTEIN"/>
    <property type="match status" value="1"/>
</dbReference>
<proteinExistence type="predicted"/>
<dbReference type="GO" id="GO:0016829">
    <property type="term" value="F:lyase activity"/>
    <property type="evidence" value="ECO:0007669"/>
    <property type="project" value="UniProtKB-KW"/>
</dbReference>
<evidence type="ECO:0000313" key="4">
    <source>
        <dbReference type="Proteomes" id="UP001222603"/>
    </source>
</evidence>
<dbReference type="AlphaFoldDB" id="A0AAW6H4V8"/>
<dbReference type="EMBL" id="JAQNSI010000433">
    <property type="protein sequence ID" value="MDC1902010.1"/>
    <property type="molecule type" value="Genomic_DNA"/>
</dbReference>